<evidence type="ECO:0000313" key="3">
    <source>
        <dbReference type="Proteomes" id="UP001237642"/>
    </source>
</evidence>
<dbReference type="AlphaFoldDB" id="A0AAD8M0A6"/>
<name>A0AAD8M0A6_9APIA</name>
<dbReference type="GO" id="GO:0008168">
    <property type="term" value="F:methyltransferase activity"/>
    <property type="evidence" value="ECO:0007669"/>
    <property type="project" value="InterPro"/>
</dbReference>
<comment type="similarity">
    <text evidence="1">Belongs to the methyltransferase superfamily. Type-7 methyltransferase family.</text>
</comment>
<comment type="caution">
    <text evidence="2">The sequence shown here is derived from an EMBL/GenBank/DDBJ whole genome shotgun (WGS) entry which is preliminary data.</text>
</comment>
<gene>
    <name evidence="2" type="ORF">POM88_050331</name>
</gene>
<sequence length="249" mass="28269">MDLGNVLHMNADNGKCSYASSSNVQKNVILKSGKFLEDTINDYSTHGFSECFKLADLGCSSGPNTFLAVKNIVNSIHATCQRKNLKAPDEFQVFLNDLPNNDFNAVFRMTASFDLKIRIEKDHEKHVNFFICGVSGSFYTRLFPSKSLHFVHSSFCVHWLSQVPPNLLDNNKENIYIAKASPPGVYEAYFNQFKKDFTTFLRMRSEEIIPHGRMVLTLLGRSIADPTSKDCCYIYELLAKSLYDIFTEV</sequence>
<dbReference type="Gene3D" id="3.40.50.150">
    <property type="entry name" value="Vaccinia Virus protein VP39"/>
    <property type="match status" value="1"/>
</dbReference>
<organism evidence="2 3">
    <name type="scientific">Heracleum sosnowskyi</name>
    <dbReference type="NCBI Taxonomy" id="360622"/>
    <lineage>
        <taxon>Eukaryota</taxon>
        <taxon>Viridiplantae</taxon>
        <taxon>Streptophyta</taxon>
        <taxon>Embryophyta</taxon>
        <taxon>Tracheophyta</taxon>
        <taxon>Spermatophyta</taxon>
        <taxon>Magnoliopsida</taxon>
        <taxon>eudicotyledons</taxon>
        <taxon>Gunneridae</taxon>
        <taxon>Pentapetalae</taxon>
        <taxon>asterids</taxon>
        <taxon>campanulids</taxon>
        <taxon>Apiales</taxon>
        <taxon>Apiaceae</taxon>
        <taxon>Apioideae</taxon>
        <taxon>apioid superclade</taxon>
        <taxon>Tordylieae</taxon>
        <taxon>Tordyliinae</taxon>
        <taxon>Heracleum</taxon>
    </lineage>
</organism>
<keyword evidence="2" id="KW-0808">Transferase</keyword>
<dbReference type="EMBL" id="JAUIZM010000011">
    <property type="protein sequence ID" value="KAK1357075.1"/>
    <property type="molecule type" value="Genomic_DNA"/>
</dbReference>
<evidence type="ECO:0000313" key="2">
    <source>
        <dbReference type="EMBL" id="KAK1357075.1"/>
    </source>
</evidence>
<dbReference type="InterPro" id="IPR005299">
    <property type="entry name" value="MeTrfase_7"/>
</dbReference>
<reference evidence="2" key="1">
    <citation type="submission" date="2023-02" db="EMBL/GenBank/DDBJ databases">
        <title>Genome of toxic invasive species Heracleum sosnowskyi carries increased number of genes despite the absence of recent whole-genome duplications.</title>
        <authorList>
            <person name="Schelkunov M."/>
            <person name="Shtratnikova V."/>
            <person name="Makarenko M."/>
            <person name="Klepikova A."/>
            <person name="Omelchenko D."/>
            <person name="Novikova G."/>
            <person name="Obukhova E."/>
            <person name="Bogdanov V."/>
            <person name="Penin A."/>
            <person name="Logacheva M."/>
        </authorList>
    </citation>
    <scope>NUCLEOTIDE SEQUENCE</scope>
    <source>
        <strain evidence="2">Hsosn_3</strain>
        <tissue evidence="2">Leaf</tissue>
    </source>
</reference>
<reference evidence="2" key="2">
    <citation type="submission" date="2023-05" db="EMBL/GenBank/DDBJ databases">
        <authorList>
            <person name="Schelkunov M.I."/>
        </authorList>
    </citation>
    <scope>NUCLEOTIDE SEQUENCE</scope>
    <source>
        <strain evidence="2">Hsosn_3</strain>
        <tissue evidence="2">Leaf</tissue>
    </source>
</reference>
<proteinExistence type="inferred from homology"/>
<accession>A0AAD8M0A6</accession>
<dbReference type="Proteomes" id="UP001237642">
    <property type="component" value="Unassembled WGS sequence"/>
</dbReference>
<dbReference type="PANTHER" id="PTHR31009">
    <property type="entry name" value="S-ADENOSYL-L-METHIONINE:CARBOXYL METHYLTRANSFERASE FAMILY PROTEIN"/>
    <property type="match status" value="1"/>
</dbReference>
<evidence type="ECO:0000256" key="1">
    <source>
        <dbReference type="ARBA" id="ARBA00007967"/>
    </source>
</evidence>
<dbReference type="InterPro" id="IPR029063">
    <property type="entry name" value="SAM-dependent_MTases_sf"/>
</dbReference>
<dbReference type="Pfam" id="PF03492">
    <property type="entry name" value="Methyltransf_7"/>
    <property type="match status" value="1"/>
</dbReference>
<protein>
    <submittedName>
        <fullName evidence="2">Salicylic acid carboxy methyl transferase</fullName>
    </submittedName>
</protein>
<keyword evidence="3" id="KW-1185">Reference proteome</keyword>
<dbReference type="SUPFAM" id="SSF53335">
    <property type="entry name" value="S-adenosyl-L-methionine-dependent methyltransferases"/>
    <property type="match status" value="1"/>
</dbReference>